<evidence type="ECO:0000313" key="1">
    <source>
        <dbReference type="EMBL" id="ADB60731.1"/>
    </source>
</evidence>
<organism evidence="1 2">
    <name type="scientific">Haloterrigena turkmenica (strain ATCC 51198 / DSM 5511 / JCM 9101 / NCIMB 13204 / VKM B-1734 / 4k)</name>
    <name type="common">Halococcus turkmenicus</name>
    <dbReference type="NCBI Taxonomy" id="543526"/>
    <lineage>
        <taxon>Archaea</taxon>
        <taxon>Methanobacteriati</taxon>
        <taxon>Methanobacteriota</taxon>
        <taxon>Stenosarchaea group</taxon>
        <taxon>Halobacteria</taxon>
        <taxon>Halobacteriales</taxon>
        <taxon>Natrialbaceae</taxon>
        <taxon>Haloterrigena</taxon>
    </lineage>
</organism>
<gene>
    <name evidence="1" type="ordered locus">Htur_1846</name>
</gene>
<evidence type="ECO:0000313" key="2">
    <source>
        <dbReference type="Proteomes" id="UP000001903"/>
    </source>
</evidence>
<name>D2RSF5_HALTV</name>
<dbReference type="AlphaFoldDB" id="D2RSF5"/>
<dbReference type="Proteomes" id="UP000001903">
    <property type="component" value="Chromosome"/>
</dbReference>
<reference evidence="1 2" key="1">
    <citation type="journal article" date="2010" name="Stand. Genomic Sci.">
        <title>Complete genome sequence of Haloterrigena turkmenica type strain (4k).</title>
        <authorList>
            <person name="Saunders E."/>
            <person name="Tindall B.J."/>
            <person name="Fahnrich R."/>
            <person name="Lapidus A."/>
            <person name="Copeland A."/>
            <person name="Del Rio T.G."/>
            <person name="Lucas S."/>
            <person name="Chen F."/>
            <person name="Tice H."/>
            <person name="Cheng J.F."/>
            <person name="Han C."/>
            <person name="Detter J.C."/>
            <person name="Bruce D."/>
            <person name="Goodwin L."/>
            <person name="Chain P."/>
            <person name="Pitluck S."/>
            <person name="Pati A."/>
            <person name="Ivanova N."/>
            <person name="Mavromatis K."/>
            <person name="Chen A."/>
            <person name="Palaniappan K."/>
            <person name="Land M."/>
            <person name="Hauser L."/>
            <person name="Chang Y.J."/>
            <person name="Jeffries C.D."/>
            <person name="Brettin T."/>
            <person name="Rohde M."/>
            <person name="Goker M."/>
            <person name="Bristow J."/>
            <person name="Eisen J.A."/>
            <person name="Markowitz V."/>
            <person name="Hugenholtz P."/>
            <person name="Klenk H.P."/>
            <person name="Kyrpides N.C."/>
        </authorList>
    </citation>
    <scope>NUCLEOTIDE SEQUENCE [LARGE SCALE GENOMIC DNA]</scope>
    <source>
        <strain evidence="2">ATCC 51198 / DSM 5511 / JCM 9101 / NCIMB 13204 / VKM B-1734 / 4k</strain>
    </source>
</reference>
<sequence>MMGAMGMRGQGRPNWESASTGLRIVLETVFGRDDGQRVIEECRRCGTTRELEGVSCPTCGCDGVARYRIE</sequence>
<dbReference type="EMBL" id="CP001860">
    <property type="protein sequence ID" value="ADB60731.1"/>
    <property type="molecule type" value="Genomic_DNA"/>
</dbReference>
<protein>
    <recommendedName>
        <fullName evidence="3">Small CPxCG-related zinc finger protein</fullName>
    </recommendedName>
</protein>
<accession>D2RSF5</accession>
<proteinExistence type="predicted"/>
<keyword evidence="2" id="KW-1185">Reference proteome</keyword>
<dbReference type="KEGG" id="htu:Htur_1846"/>
<dbReference type="HOGENOM" id="CLU_202925_2_1_2"/>
<dbReference type="eggNOG" id="arCOG07976">
    <property type="taxonomic scope" value="Archaea"/>
</dbReference>
<evidence type="ECO:0008006" key="3">
    <source>
        <dbReference type="Google" id="ProtNLM"/>
    </source>
</evidence>